<protein>
    <submittedName>
        <fullName evidence="2">Uncharacterized protein</fullName>
    </submittedName>
</protein>
<dbReference type="AlphaFoldDB" id="A0A392UQQ7"/>
<proteinExistence type="predicted"/>
<dbReference type="EMBL" id="LXQA010874377">
    <property type="protein sequence ID" value="MCI75067.1"/>
    <property type="molecule type" value="Genomic_DNA"/>
</dbReference>
<name>A0A392UQQ7_9FABA</name>
<comment type="caution">
    <text evidence="2">The sequence shown here is derived from an EMBL/GenBank/DDBJ whole genome shotgun (WGS) entry which is preliminary data.</text>
</comment>
<reference evidence="2 3" key="1">
    <citation type="journal article" date="2018" name="Front. Plant Sci.">
        <title>Red Clover (Trifolium pratense) and Zigzag Clover (T. medium) - A Picture of Genomic Similarities and Differences.</title>
        <authorList>
            <person name="Dluhosova J."/>
            <person name="Istvanek J."/>
            <person name="Nedelnik J."/>
            <person name="Repkova J."/>
        </authorList>
    </citation>
    <scope>NUCLEOTIDE SEQUENCE [LARGE SCALE GENOMIC DNA]</scope>
    <source>
        <strain evidence="3">cv. 10/8</strain>
        <tissue evidence="2">Leaf</tissue>
    </source>
</reference>
<feature type="region of interest" description="Disordered" evidence="1">
    <location>
        <begin position="1"/>
        <end position="27"/>
    </location>
</feature>
<evidence type="ECO:0000313" key="3">
    <source>
        <dbReference type="Proteomes" id="UP000265520"/>
    </source>
</evidence>
<evidence type="ECO:0000256" key="1">
    <source>
        <dbReference type="SAM" id="MobiDB-lite"/>
    </source>
</evidence>
<feature type="non-terminal residue" evidence="2">
    <location>
        <position position="1"/>
    </location>
</feature>
<keyword evidence="3" id="KW-1185">Reference proteome</keyword>
<dbReference type="Proteomes" id="UP000265520">
    <property type="component" value="Unassembled WGS sequence"/>
</dbReference>
<accession>A0A392UQQ7</accession>
<sequence>VELGAIPNSKMVSESPPQFVGPPAIKF</sequence>
<organism evidence="2 3">
    <name type="scientific">Trifolium medium</name>
    <dbReference type="NCBI Taxonomy" id="97028"/>
    <lineage>
        <taxon>Eukaryota</taxon>
        <taxon>Viridiplantae</taxon>
        <taxon>Streptophyta</taxon>
        <taxon>Embryophyta</taxon>
        <taxon>Tracheophyta</taxon>
        <taxon>Spermatophyta</taxon>
        <taxon>Magnoliopsida</taxon>
        <taxon>eudicotyledons</taxon>
        <taxon>Gunneridae</taxon>
        <taxon>Pentapetalae</taxon>
        <taxon>rosids</taxon>
        <taxon>fabids</taxon>
        <taxon>Fabales</taxon>
        <taxon>Fabaceae</taxon>
        <taxon>Papilionoideae</taxon>
        <taxon>50 kb inversion clade</taxon>
        <taxon>NPAAA clade</taxon>
        <taxon>Hologalegina</taxon>
        <taxon>IRL clade</taxon>
        <taxon>Trifolieae</taxon>
        <taxon>Trifolium</taxon>
    </lineage>
</organism>
<evidence type="ECO:0000313" key="2">
    <source>
        <dbReference type="EMBL" id="MCI75067.1"/>
    </source>
</evidence>